<keyword evidence="2" id="KW-0732">Signal</keyword>
<evidence type="ECO:0000313" key="3">
    <source>
        <dbReference type="EMBL" id="CEM56024.1"/>
    </source>
</evidence>
<evidence type="ECO:0000256" key="2">
    <source>
        <dbReference type="SAM" id="SignalP"/>
    </source>
</evidence>
<dbReference type="AlphaFoldDB" id="A0A0G4IFU4"/>
<gene>
    <name evidence="3" type="ORF">Cvel_14018</name>
</gene>
<protein>
    <recommendedName>
        <fullName evidence="4">UEV domain-containing protein</fullName>
    </recommendedName>
</protein>
<feature type="region of interest" description="Disordered" evidence="1">
    <location>
        <begin position="81"/>
        <end position="104"/>
    </location>
</feature>
<dbReference type="EMBL" id="CDMZ01005933">
    <property type="protein sequence ID" value="CEM56024.1"/>
    <property type="molecule type" value="Genomic_DNA"/>
</dbReference>
<proteinExistence type="predicted"/>
<reference evidence="3" key="1">
    <citation type="submission" date="2014-11" db="EMBL/GenBank/DDBJ databases">
        <authorList>
            <person name="Otto D Thomas"/>
            <person name="Naeem Raeece"/>
        </authorList>
    </citation>
    <scope>NUCLEOTIDE SEQUENCE</scope>
</reference>
<organism evidence="3">
    <name type="scientific">Chromera velia CCMP2878</name>
    <dbReference type="NCBI Taxonomy" id="1169474"/>
    <lineage>
        <taxon>Eukaryota</taxon>
        <taxon>Sar</taxon>
        <taxon>Alveolata</taxon>
        <taxon>Colpodellida</taxon>
        <taxon>Chromeraceae</taxon>
        <taxon>Chromera</taxon>
    </lineage>
</organism>
<feature type="signal peptide" evidence="2">
    <location>
        <begin position="1"/>
        <end position="25"/>
    </location>
</feature>
<accession>A0A0G4IFU4</accession>
<feature type="chain" id="PRO_5005192619" description="UEV domain-containing protein" evidence="2">
    <location>
        <begin position="26"/>
        <end position="168"/>
    </location>
</feature>
<name>A0A0G4IFU4_9ALVE</name>
<evidence type="ECO:0008006" key="4">
    <source>
        <dbReference type="Google" id="ProtNLM"/>
    </source>
</evidence>
<evidence type="ECO:0000256" key="1">
    <source>
        <dbReference type="SAM" id="MobiDB-lite"/>
    </source>
</evidence>
<dbReference type="VEuPathDB" id="CryptoDB:Cvel_14018"/>
<sequence length="168" mass="18711">MNGRTLLRCLCGLSVLSAVLRRAAAYDNSRENVVKHAASKLISMLTSHENERNGDITASEAEKNSLKDLRVKTILDEALKVEAAKQQDDQEQADAKPPPDTQEEADARHFVASLIDRALQVPDVIVHHYYPIPFAYPEPEEYEKPLTRPIHSLTIDEPGRITEAGMAI</sequence>